<organism evidence="2 3">
    <name type="scientific">Argiope bruennichi</name>
    <name type="common">Wasp spider</name>
    <name type="synonym">Aranea bruennichi</name>
    <dbReference type="NCBI Taxonomy" id="94029"/>
    <lineage>
        <taxon>Eukaryota</taxon>
        <taxon>Metazoa</taxon>
        <taxon>Ecdysozoa</taxon>
        <taxon>Arthropoda</taxon>
        <taxon>Chelicerata</taxon>
        <taxon>Arachnida</taxon>
        <taxon>Araneae</taxon>
        <taxon>Araneomorphae</taxon>
        <taxon>Entelegynae</taxon>
        <taxon>Araneoidea</taxon>
        <taxon>Araneidae</taxon>
        <taxon>Argiope</taxon>
    </lineage>
</organism>
<reference evidence="2" key="1">
    <citation type="journal article" date="2020" name="bioRxiv">
        <title>Chromosome-level reference genome of the European wasp spider Argiope bruennichi: a resource for studies on range expansion and evolutionary adaptation.</title>
        <authorList>
            <person name="Sheffer M.M."/>
            <person name="Hoppe A."/>
            <person name="Krehenwinkel H."/>
            <person name="Uhl G."/>
            <person name="Kuss A.W."/>
            <person name="Jensen L."/>
            <person name="Jensen C."/>
            <person name="Gillespie R.G."/>
            <person name="Hoff K.J."/>
            <person name="Prost S."/>
        </authorList>
    </citation>
    <scope>NUCLEOTIDE SEQUENCE</scope>
</reference>
<keyword evidence="3" id="KW-1185">Reference proteome</keyword>
<evidence type="ECO:0000256" key="1">
    <source>
        <dbReference type="SAM" id="MobiDB-lite"/>
    </source>
</evidence>
<dbReference type="AlphaFoldDB" id="A0A8T0EIU7"/>
<protein>
    <submittedName>
        <fullName evidence="2">Uncharacterized protein</fullName>
    </submittedName>
</protein>
<dbReference type="EMBL" id="JABXBU010002227">
    <property type="protein sequence ID" value="KAF8773498.1"/>
    <property type="molecule type" value="Genomic_DNA"/>
</dbReference>
<gene>
    <name evidence="2" type="ORF">HNY73_016157</name>
</gene>
<evidence type="ECO:0000313" key="3">
    <source>
        <dbReference type="Proteomes" id="UP000807504"/>
    </source>
</evidence>
<feature type="region of interest" description="Disordered" evidence="1">
    <location>
        <begin position="42"/>
        <end position="71"/>
    </location>
</feature>
<comment type="caution">
    <text evidence="2">The sequence shown here is derived from an EMBL/GenBank/DDBJ whole genome shotgun (WGS) entry which is preliminary data.</text>
</comment>
<accession>A0A8T0EIU7</accession>
<reference evidence="2" key="2">
    <citation type="submission" date="2020-06" db="EMBL/GenBank/DDBJ databases">
        <authorList>
            <person name="Sheffer M."/>
        </authorList>
    </citation>
    <scope>NUCLEOTIDE SEQUENCE</scope>
</reference>
<sequence>MTDGATVMKKVGKLIGANQQLCYANGIQLRVIDVLYQKNKEQKNPNTVDIETSNSNFEESKSESDIDNENNDNVIVEEDIANENEILTHEELLPIIYKIQKIVKIFKRSPMKRIFYLNIY</sequence>
<evidence type="ECO:0000313" key="2">
    <source>
        <dbReference type="EMBL" id="KAF8773498.1"/>
    </source>
</evidence>
<dbReference type="Proteomes" id="UP000807504">
    <property type="component" value="Unassembled WGS sequence"/>
</dbReference>
<proteinExistence type="predicted"/>
<name>A0A8T0EIU7_ARGBR</name>